<proteinExistence type="predicted"/>
<dbReference type="PROSITE" id="PS50977">
    <property type="entry name" value="HTH_TETR_2"/>
    <property type="match status" value="1"/>
</dbReference>
<dbReference type="SUPFAM" id="SSF46689">
    <property type="entry name" value="Homeodomain-like"/>
    <property type="match status" value="1"/>
</dbReference>
<dbReference type="SUPFAM" id="SSF48498">
    <property type="entry name" value="Tetracyclin repressor-like, C-terminal domain"/>
    <property type="match status" value="1"/>
</dbReference>
<evidence type="ECO:0000256" key="1">
    <source>
        <dbReference type="ARBA" id="ARBA00023125"/>
    </source>
</evidence>
<gene>
    <name evidence="4" type="ORF">ACFFIX_16020</name>
</gene>
<feature type="DNA-binding region" description="H-T-H motif" evidence="2">
    <location>
        <begin position="43"/>
        <end position="62"/>
    </location>
</feature>
<dbReference type="InterPro" id="IPR050109">
    <property type="entry name" value="HTH-type_TetR-like_transc_reg"/>
</dbReference>
<protein>
    <submittedName>
        <fullName evidence="4">TetR/AcrR family transcriptional regulator</fullName>
    </submittedName>
</protein>
<sequence>MSNDDLLKQLLPENEQSKLTDKQRKILESAIEVFAEKGFAATSTNEIAKRAGVAEGTIFRHYKTKKELLAAVVTPLLSKMVAPFLLKDFKRDVFEKEYASYSDFLRKLIENRLKFARSHVQLLKILVQEIAFQPEFKAAYIEIFQENIFPLFKSVVTYFKEKGELKDIPEETIIRLTISTIVSTIVTRIIILNDQSLDEEEYVNETIHFMMNGLGSKS</sequence>
<dbReference type="PANTHER" id="PTHR30055">
    <property type="entry name" value="HTH-TYPE TRANSCRIPTIONAL REGULATOR RUTR"/>
    <property type="match status" value="1"/>
</dbReference>
<dbReference type="InterPro" id="IPR009057">
    <property type="entry name" value="Homeodomain-like_sf"/>
</dbReference>
<evidence type="ECO:0000313" key="4">
    <source>
        <dbReference type="EMBL" id="MFC0272934.1"/>
    </source>
</evidence>
<feature type="domain" description="HTH tetR-type" evidence="3">
    <location>
        <begin position="20"/>
        <end position="80"/>
    </location>
</feature>
<dbReference type="PRINTS" id="PR00455">
    <property type="entry name" value="HTHTETR"/>
</dbReference>
<dbReference type="Gene3D" id="1.10.357.10">
    <property type="entry name" value="Tetracycline Repressor, domain 2"/>
    <property type="match status" value="1"/>
</dbReference>
<dbReference type="EMBL" id="JBHLVO010000014">
    <property type="protein sequence ID" value="MFC0272934.1"/>
    <property type="molecule type" value="Genomic_DNA"/>
</dbReference>
<evidence type="ECO:0000313" key="5">
    <source>
        <dbReference type="Proteomes" id="UP001589854"/>
    </source>
</evidence>
<keyword evidence="5" id="KW-1185">Reference proteome</keyword>
<evidence type="ECO:0000256" key="2">
    <source>
        <dbReference type="PROSITE-ProRule" id="PRU00335"/>
    </source>
</evidence>
<dbReference type="InterPro" id="IPR001647">
    <property type="entry name" value="HTH_TetR"/>
</dbReference>
<accession>A0ABV6GII7</accession>
<dbReference type="Pfam" id="PF00440">
    <property type="entry name" value="TetR_N"/>
    <property type="match status" value="1"/>
</dbReference>
<dbReference type="PANTHER" id="PTHR30055:SF222">
    <property type="entry name" value="REGULATORY PROTEIN"/>
    <property type="match status" value="1"/>
</dbReference>
<organism evidence="4 5">
    <name type="scientific">Metabacillus herbersteinensis</name>
    <dbReference type="NCBI Taxonomy" id="283816"/>
    <lineage>
        <taxon>Bacteria</taxon>
        <taxon>Bacillati</taxon>
        <taxon>Bacillota</taxon>
        <taxon>Bacilli</taxon>
        <taxon>Bacillales</taxon>
        <taxon>Bacillaceae</taxon>
        <taxon>Metabacillus</taxon>
    </lineage>
</organism>
<keyword evidence="1 2" id="KW-0238">DNA-binding</keyword>
<dbReference type="RefSeq" id="WP_378935736.1">
    <property type="nucleotide sequence ID" value="NZ_JBHLVO010000014.1"/>
</dbReference>
<name>A0ABV6GII7_9BACI</name>
<reference evidence="4 5" key="1">
    <citation type="submission" date="2024-09" db="EMBL/GenBank/DDBJ databases">
        <authorList>
            <person name="Sun Q."/>
            <person name="Mori K."/>
        </authorList>
    </citation>
    <scope>NUCLEOTIDE SEQUENCE [LARGE SCALE GENOMIC DNA]</scope>
    <source>
        <strain evidence="4 5">CCM 7228</strain>
    </source>
</reference>
<dbReference type="Proteomes" id="UP001589854">
    <property type="component" value="Unassembled WGS sequence"/>
</dbReference>
<dbReference type="InterPro" id="IPR036271">
    <property type="entry name" value="Tet_transcr_reg_TetR-rel_C_sf"/>
</dbReference>
<comment type="caution">
    <text evidence="4">The sequence shown here is derived from an EMBL/GenBank/DDBJ whole genome shotgun (WGS) entry which is preliminary data.</text>
</comment>
<evidence type="ECO:0000259" key="3">
    <source>
        <dbReference type="PROSITE" id="PS50977"/>
    </source>
</evidence>